<dbReference type="SUPFAM" id="SSF56112">
    <property type="entry name" value="Protein kinase-like (PK-like)"/>
    <property type="match status" value="1"/>
</dbReference>
<dbReference type="InterPro" id="IPR008266">
    <property type="entry name" value="Tyr_kinase_AS"/>
</dbReference>
<dbReference type="Proteomes" id="UP000614601">
    <property type="component" value="Unassembled WGS sequence"/>
</dbReference>
<evidence type="ECO:0000256" key="1">
    <source>
        <dbReference type="ARBA" id="ARBA00004167"/>
    </source>
</evidence>
<evidence type="ECO:0000259" key="5">
    <source>
        <dbReference type="PROSITE" id="PS50011"/>
    </source>
</evidence>
<dbReference type="InterPro" id="IPR020635">
    <property type="entry name" value="Tyr_kinase_cat_dom"/>
</dbReference>
<dbReference type="Pfam" id="PF07714">
    <property type="entry name" value="PK_Tyr_Ser-Thr"/>
    <property type="match status" value="1"/>
</dbReference>
<comment type="caution">
    <text evidence="6">The sequence shown here is derived from an EMBL/GenBank/DDBJ whole genome shotgun (WGS) entry which is preliminary data.</text>
</comment>
<dbReference type="InterPro" id="IPR011009">
    <property type="entry name" value="Kinase-like_dom_sf"/>
</dbReference>
<dbReference type="PROSITE" id="PS00109">
    <property type="entry name" value="PROTEIN_KINASE_TYR"/>
    <property type="match status" value="1"/>
</dbReference>
<dbReference type="OrthoDB" id="4062651at2759"/>
<evidence type="ECO:0000256" key="2">
    <source>
        <dbReference type="ARBA" id="ARBA00051243"/>
    </source>
</evidence>
<proteinExistence type="predicted"/>
<dbReference type="InterPro" id="IPR017441">
    <property type="entry name" value="Protein_kinase_ATP_BS"/>
</dbReference>
<dbReference type="GO" id="GO:0005886">
    <property type="term" value="C:plasma membrane"/>
    <property type="evidence" value="ECO:0007669"/>
    <property type="project" value="TreeGrafter"/>
</dbReference>
<feature type="region of interest" description="Disordered" evidence="4">
    <location>
        <begin position="413"/>
        <end position="558"/>
    </location>
</feature>
<evidence type="ECO:0000313" key="6">
    <source>
        <dbReference type="EMBL" id="CAD5224165.1"/>
    </source>
</evidence>
<feature type="compositionally biased region" description="Basic residues" evidence="4">
    <location>
        <begin position="465"/>
        <end position="476"/>
    </location>
</feature>
<dbReference type="EMBL" id="CAJFDH010000005">
    <property type="protein sequence ID" value="CAD5224165.1"/>
    <property type="molecule type" value="Genomic_DNA"/>
</dbReference>
<comment type="catalytic activity">
    <reaction evidence="2">
        <text>L-tyrosyl-[protein] + ATP = O-phospho-L-tyrosyl-[protein] + ADP + H(+)</text>
        <dbReference type="Rhea" id="RHEA:10596"/>
        <dbReference type="Rhea" id="RHEA-COMP:10136"/>
        <dbReference type="Rhea" id="RHEA-COMP:20101"/>
        <dbReference type="ChEBI" id="CHEBI:15378"/>
        <dbReference type="ChEBI" id="CHEBI:30616"/>
        <dbReference type="ChEBI" id="CHEBI:46858"/>
        <dbReference type="ChEBI" id="CHEBI:61978"/>
        <dbReference type="ChEBI" id="CHEBI:456216"/>
        <dbReference type="EC" id="2.7.10.1"/>
    </reaction>
</comment>
<evidence type="ECO:0000313" key="7">
    <source>
        <dbReference type="Proteomes" id="UP000614601"/>
    </source>
</evidence>
<sequence length="558" mass="62850">MLEALYQYKWFYGYVTRKFVGQYLKNVGDWCVRAEMKKGKTDIIVCVVAGTGPFKEYSLVHDRKKGWYFLGMPNESHPTPKDLLFSSSKTLKRLQLTTAIERPPIFIPPGSIEWEDCSATPLGKGAYGTVVQAVANINQEKYAVAVKVPRTIGQSFTAAMRSAVMMEMDQMVHEAVVMQQLKHENVVKCFGLDSSETQFKLVLDLCPGGSLLSHLRHCGHDIKMNERVIFGLEAARGLKYLHKVKCLHRDIAARNCLLGKDGLVKLSDFGISIMEGCTTPNEDKIKIPIPWLAPECLAVRPRYSTKSDVFSFAILMYEIVTDGKEPWPEYRSTEEIAVVVRCGMRMSLPLGIPGDLHRIITSCWSQIPFGRPEFFTVVHWLRTLLDDVGIPSFSERSISKFCKHNVQFTDDGSDYELDECSPPPTSEEKEKREKADKFRMDRMKKGGAPQDFNNTSDDVNEPHNKTKKGLLSKRRTTFSQSITRLSEAPQSESKSASPRKSAIIHHNRRRRSGQGSLSMAQPPINARRPSVALGRRASSPTATGRVTGRRNSQERNDN</sequence>
<dbReference type="GO" id="GO:0043235">
    <property type="term" value="C:receptor complex"/>
    <property type="evidence" value="ECO:0007669"/>
    <property type="project" value="TreeGrafter"/>
</dbReference>
<accession>A0A811LAM7</accession>
<gene>
    <name evidence="6" type="ORF">BOKJ2_LOCUS10935</name>
</gene>
<evidence type="ECO:0000256" key="3">
    <source>
        <dbReference type="PROSITE-ProRule" id="PRU10141"/>
    </source>
</evidence>
<dbReference type="PANTHER" id="PTHR24416:SF611">
    <property type="entry name" value="TYROSINE-PROTEIN KINASE TRANSMEMBRANE RECEPTOR ROR"/>
    <property type="match status" value="1"/>
</dbReference>
<dbReference type="PANTHER" id="PTHR24416">
    <property type="entry name" value="TYROSINE-PROTEIN KINASE RECEPTOR"/>
    <property type="match status" value="1"/>
</dbReference>
<protein>
    <recommendedName>
        <fullName evidence="5">Protein kinase domain-containing protein</fullName>
    </recommendedName>
</protein>
<keyword evidence="3" id="KW-0067">ATP-binding</keyword>
<name>A0A811LAM7_9BILA</name>
<dbReference type="InterPro" id="IPR050122">
    <property type="entry name" value="RTK"/>
</dbReference>
<dbReference type="GO" id="GO:0004714">
    <property type="term" value="F:transmembrane receptor protein tyrosine kinase activity"/>
    <property type="evidence" value="ECO:0007669"/>
    <property type="project" value="UniProtKB-EC"/>
</dbReference>
<keyword evidence="3" id="KW-0547">Nucleotide-binding</keyword>
<reference evidence="6" key="1">
    <citation type="submission" date="2020-09" db="EMBL/GenBank/DDBJ databases">
        <authorList>
            <person name="Kikuchi T."/>
        </authorList>
    </citation>
    <scope>NUCLEOTIDE SEQUENCE</scope>
    <source>
        <strain evidence="6">SH1</strain>
    </source>
</reference>
<dbReference type="PROSITE" id="PS50011">
    <property type="entry name" value="PROTEIN_KINASE_DOM"/>
    <property type="match status" value="1"/>
</dbReference>
<keyword evidence="7" id="KW-1185">Reference proteome</keyword>
<dbReference type="CDD" id="cd00192">
    <property type="entry name" value="PTKc"/>
    <property type="match status" value="1"/>
</dbReference>
<feature type="compositionally biased region" description="Basic residues" evidence="4">
    <location>
        <begin position="502"/>
        <end position="512"/>
    </location>
</feature>
<dbReference type="Gene3D" id="1.10.510.10">
    <property type="entry name" value="Transferase(Phosphotransferase) domain 1"/>
    <property type="match status" value="1"/>
</dbReference>
<dbReference type="SMART" id="SM00219">
    <property type="entry name" value="TyrKc"/>
    <property type="match status" value="1"/>
</dbReference>
<dbReference type="Proteomes" id="UP000783686">
    <property type="component" value="Unassembled WGS sequence"/>
</dbReference>
<dbReference type="GO" id="GO:0007169">
    <property type="term" value="P:cell surface receptor protein tyrosine kinase signaling pathway"/>
    <property type="evidence" value="ECO:0007669"/>
    <property type="project" value="TreeGrafter"/>
</dbReference>
<feature type="compositionally biased region" description="Polar residues" evidence="4">
    <location>
        <begin position="477"/>
        <end position="498"/>
    </location>
</feature>
<feature type="domain" description="Protein kinase" evidence="5">
    <location>
        <begin position="116"/>
        <end position="385"/>
    </location>
</feature>
<dbReference type="InterPro" id="IPR000719">
    <property type="entry name" value="Prot_kinase_dom"/>
</dbReference>
<dbReference type="SUPFAM" id="SSF55550">
    <property type="entry name" value="SH2 domain"/>
    <property type="match status" value="1"/>
</dbReference>
<dbReference type="PRINTS" id="PR00109">
    <property type="entry name" value="TYRKINASE"/>
</dbReference>
<organism evidence="6 7">
    <name type="scientific">Bursaphelenchus okinawaensis</name>
    <dbReference type="NCBI Taxonomy" id="465554"/>
    <lineage>
        <taxon>Eukaryota</taxon>
        <taxon>Metazoa</taxon>
        <taxon>Ecdysozoa</taxon>
        <taxon>Nematoda</taxon>
        <taxon>Chromadorea</taxon>
        <taxon>Rhabditida</taxon>
        <taxon>Tylenchina</taxon>
        <taxon>Tylenchomorpha</taxon>
        <taxon>Aphelenchoidea</taxon>
        <taxon>Aphelenchoididae</taxon>
        <taxon>Bursaphelenchus</taxon>
    </lineage>
</organism>
<dbReference type="AlphaFoldDB" id="A0A811LAM7"/>
<dbReference type="EMBL" id="CAJFCW020000005">
    <property type="protein sequence ID" value="CAG9119718.1"/>
    <property type="molecule type" value="Genomic_DNA"/>
</dbReference>
<dbReference type="InterPro" id="IPR001245">
    <property type="entry name" value="Ser-Thr/Tyr_kinase_cat_dom"/>
</dbReference>
<dbReference type="GO" id="GO:0005524">
    <property type="term" value="F:ATP binding"/>
    <property type="evidence" value="ECO:0007669"/>
    <property type="project" value="UniProtKB-UniRule"/>
</dbReference>
<dbReference type="Gene3D" id="3.30.505.10">
    <property type="entry name" value="SH2 domain"/>
    <property type="match status" value="1"/>
</dbReference>
<feature type="binding site" evidence="3">
    <location>
        <position position="147"/>
    </location>
    <ligand>
        <name>ATP</name>
        <dbReference type="ChEBI" id="CHEBI:30616"/>
    </ligand>
</feature>
<evidence type="ECO:0000256" key="4">
    <source>
        <dbReference type="SAM" id="MobiDB-lite"/>
    </source>
</evidence>
<comment type="subcellular location">
    <subcellularLocation>
        <location evidence="1">Membrane</location>
        <topology evidence="1">Single-pass membrane protein</topology>
    </subcellularLocation>
</comment>
<feature type="compositionally biased region" description="Basic and acidic residues" evidence="4">
    <location>
        <begin position="426"/>
        <end position="444"/>
    </location>
</feature>
<dbReference type="InterPro" id="IPR036860">
    <property type="entry name" value="SH2_dom_sf"/>
</dbReference>
<dbReference type="PROSITE" id="PS00107">
    <property type="entry name" value="PROTEIN_KINASE_ATP"/>
    <property type="match status" value="1"/>
</dbReference>